<evidence type="ECO:0000256" key="4">
    <source>
        <dbReference type="SAM" id="MobiDB-lite"/>
    </source>
</evidence>
<dbReference type="Gene3D" id="1.10.1200.10">
    <property type="entry name" value="ACP-like"/>
    <property type="match status" value="1"/>
</dbReference>
<dbReference type="InterPro" id="IPR020806">
    <property type="entry name" value="PKS_PP-bd"/>
</dbReference>
<evidence type="ECO:0000313" key="7">
    <source>
        <dbReference type="Proteomes" id="UP001596956"/>
    </source>
</evidence>
<organism evidence="6 7">
    <name type="scientific">Streptomonospora algeriensis</name>
    <dbReference type="NCBI Taxonomy" id="995084"/>
    <lineage>
        <taxon>Bacteria</taxon>
        <taxon>Bacillati</taxon>
        <taxon>Actinomycetota</taxon>
        <taxon>Actinomycetes</taxon>
        <taxon>Streptosporangiales</taxon>
        <taxon>Nocardiopsidaceae</taxon>
        <taxon>Streptomonospora</taxon>
    </lineage>
</organism>
<dbReference type="EMBL" id="JBHTHR010000090">
    <property type="protein sequence ID" value="MFD0800726.1"/>
    <property type="molecule type" value="Genomic_DNA"/>
</dbReference>
<proteinExistence type="predicted"/>
<accession>A0ABW3BBM1</accession>
<evidence type="ECO:0000256" key="2">
    <source>
        <dbReference type="ARBA" id="ARBA00022553"/>
    </source>
</evidence>
<keyword evidence="1" id="KW-0596">Phosphopantetheine</keyword>
<keyword evidence="2" id="KW-0597">Phosphoprotein</keyword>
<feature type="non-terminal residue" evidence="6">
    <location>
        <position position="1"/>
    </location>
</feature>
<dbReference type="InterPro" id="IPR036736">
    <property type="entry name" value="ACP-like_sf"/>
</dbReference>
<dbReference type="PROSITE" id="PS50075">
    <property type="entry name" value="CARRIER"/>
    <property type="match status" value="1"/>
</dbReference>
<gene>
    <name evidence="6" type="ORF">ACFQZU_05255</name>
</gene>
<feature type="region of interest" description="Disordered" evidence="4">
    <location>
        <begin position="146"/>
        <end position="172"/>
    </location>
</feature>
<evidence type="ECO:0000256" key="1">
    <source>
        <dbReference type="ARBA" id="ARBA00022450"/>
    </source>
</evidence>
<keyword evidence="3" id="KW-0808">Transferase</keyword>
<evidence type="ECO:0000259" key="5">
    <source>
        <dbReference type="PROSITE" id="PS50075"/>
    </source>
</evidence>
<dbReference type="Pfam" id="PF00550">
    <property type="entry name" value="PP-binding"/>
    <property type="match status" value="1"/>
</dbReference>
<keyword evidence="7" id="KW-1185">Reference proteome</keyword>
<protein>
    <submittedName>
        <fullName evidence="6">Acyl carrier protein</fullName>
    </submittedName>
</protein>
<feature type="domain" description="Carrier" evidence="5">
    <location>
        <begin position="15"/>
        <end position="90"/>
    </location>
</feature>
<dbReference type="PANTHER" id="PTHR43775">
    <property type="entry name" value="FATTY ACID SYNTHASE"/>
    <property type="match status" value="1"/>
</dbReference>
<dbReference type="SUPFAM" id="SSF47336">
    <property type="entry name" value="ACP-like"/>
    <property type="match status" value="1"/>
</dbReference>
<dbReference type="SMART" id="SM00823">
    <property type="entry name" value="PKS_PP"/>
    <property type="match status" value="1"/>
</dbReference>
<name>A0ABW3BBM1_9ACTN</name>
<comment type="caution">
    <text evidence="6">The sequence shown here is derived from an EMBL/GenBank/DDBJ whole genome shotgun (WGS) entry which is preliminary data.</text>
</comment>
<sequence length="190" mass="19690">SAAALADMPPDERRSALVELVREHAAAVLGLASGTALRPEHQLTEAGIDSLTAVELRNRLSAATGLRLPATILFDHPSPQALAGALSAQLVPAESGRHEDGLTPAAGAKAAREDGALDRAQLLEALRSVSLDRLRETGVAQSLLHLARADPDPDSAPEVPPRPGGAGIESMSVDDLVNLALAEEESRDTS</sequence>
<dbReference type="Proteomes" id="UP001596956">
    <property type="component" value="Unassembled WGS sequence"/>
</dbReference>
<dbReference type="InterPro" id="IPR009081">
    <property type="entry name" value="PP-bd_ACP"/>
</dbReference>
<dbReference type="PANTHER" id="PTHR43775:SF51">
    <property type="entry name" value="INACTIVE PHENOLPHTHIOCEROL SYNTHESIS POLYKETIDE SYNTHASE TYPE I PKS1-RELATED"/>
    <property type="match status" value="1"/>
</dbReference>
<dbReference type="PROSITE" id="PS00012">
    <property type="entry name" value="PHOSPHOPANTETHEINE"/>
    <property type="match status" value="1"/>
</dbReference>
<evidence type="ECO:0000313" key="6">
    <source>
        <dbReference type="EMBL" id="MFD0800726.1"/>
    </source>
</evidence>
<dbReference type="InterPro" id="IPR006162">
    <property type="entry name" value="Ppantetheine_attach_site"/>
</dbReference>
<dbReference type="InterPro" id="IPR050091">
    <property type="entry name" value="PKS_NRPS_Biosynth_Enz"/>
</dbReference>
<evidence type="ECO:0000256" key="3">
    <source>
        <dbReference type="ARBA" id="ARBA00022679"/>
    </source>
</evidence>
<reference evidence="7" key="1">
    <citation type="journal article" date="2019" name="Int. J. Syst. Evol. Microbiol.">
        <title>The Global Catalogue of Microorganisms (GCM) 10K type strain sequencing project: providing services to taxonomists for standard genome sequencing and annotation.</title>
        <authorList>
            <consortium name="The Broad Institute Genomics Platform"/>
            <consortium name="The Broad Institute Genome Sequencing Center for Infectious Disease"/>
            <person name="Wu L."/>
            <person name="Ma J."/>
        </authorList>
    </citation>
    <scope>NUCLEOTIDE SEQUENCE [LARGE SCALE GENOMIC DNA]</scope>
    <source>
        <strain evidence="7">CCUG 63369</strain>
    </source>
</reference>